<dbReference type="InterPro" id="IPR036236">
    <property type="entry name" value="Znf_C2H2_sf"/>
</dbReference>
<keyword evidence="7" id="KW-0539">Nucleus</keyword>
<feature type="compositionally biased region" description="Low complexity" evidence="9">
    <location>
        <begin position="110"/>
        <end position="130"/>
    </location>
</feature>
<name>A0AAN7MG83_TRANT</name>
<keyword evidence="2" id="KW-0479">Metal-binding</keyword>
<evidence type="ECO:0000256" key="7">
    <source>
        <dbReference type="ARBA" id="ARBA00023242"/>
    </source>
</evidence>
<comment type="subcellular location">
    <subcellularLocation>
        <location evidence="1">Nucleus</location>
    </subcellularLocation>
</comment>
<dbReference type="SMART" id="SM00355">
    <property type="entry name" value="ZnF_C2H2"/>
    <property type="match status" value="1"/>
</dbReference>
<dbReference type="InterPro" id="IPR052426">
    <property type="entry name" value="Plant_dev_regulator"/>
</dbReference>
<accession>A0AAN7MG83</accession>
<dbReference type="PANTHER" id="PTHR45801">
    <property type="entry name" value="OS07G0101800 PROTEIN"/>
    <property type="match status" value="1"/>
</dbReference>
<evidence type="ECO:0000256" key="8">
    <source>
        <dbReference type="PROSITE-ProRule" id="PRU00042"/>
    </source>
</evidence>
<feature type="domain" description="C2H2-type" evidence="10">
    <location>
        <begin position="64"/>
        <end position="91"/>
    </location>
</feature>
<sequence>MEKNNSLSKTLKDHLVHSNAAHHGNLHNPGRLLSSTIHHNSGCQNYGRSEDDYLTGISWPPRSYSCSFCKREFRSAQALGGHMNVHRRDRARLRQSSPDVEVDLHQHPFLSLSTNPSPNPNPNQLSPASSASPSIFIDRCSLISRSATSPPPFPSLFSSSSSLADRDIFGTLSLRSKASESKLKTARGASIRVPEMGGRHKYQLDGNVEMDLLGGSNNDYIDLELRLGCP</sequence>
<evidence type="ECO:0000259" key="10">
    <source>
        <dbReference type="PROSITE" id="PS50157"/>
    </source>
</evidence>
<evidence type="ECO:0000256" key="9">
    <source>
        <dbReference type="SAM" id="MobiDB-lite"/>
    </source>
</evidence>
<proteinExistence type="predicted"/>
<dbReference type="AlphaFoldDB" id="A0AAN7MG83"/>
<dbReference type="PROSITE" id="PS50157">
    <property type="entry name" value="ZINC_FINGER_C2H2_2"/>
    <property type="match status" value="1"/>
</dbReference>
<comment type="caution">
    <text evidence="11">The sequence shown here is derived from an EMBL/GenBank/DDBJ whole genome shotgun (WGS) entry which is preliminary data.</text>
</comment>
<gene>
    <name evidence="11" type="ORF">SAY86_030573</name>
</gene>
<dbReference type="EMBL" id="JAXQNO010000005">
    <property type="protein sequence ID" value="KAK4798247.1"/>
    <property type="molecule type" value="Genomic_DNA"/>
</dbReference>
<dbReference type="GO" id="GO:0008270">
    <property type="term" value="F:zinc ion binding"/>
    <property type="evidence" value="ECO:0007669"/>
    <property type="project" value="UniProtKB-KW"/>
</dbReference>
<feature type="region of interest" description="Disordered" evidence="9">
    <location>
        <begin position="109"/>
        <end position="130"/>
    </location>
</feature>
<evidence type="ECO:0000256" key="4">
    <source>
        <dbReference type="ARBA" id="ARBA00022833"/>
    </source>
</evidence>
<reference evidence="11 12" key="1">
    <citation type="journal article" date="2023" name="Hortic Res">
        <title>Pangenome of water caltrop reveals structural variations and asymmetric subgenome divergence after allopolyploidization.</title>
        <authorList>
            <person name="Zhang X."/>
            <person name="Chen Y."/>
            <person name="Wang L."/>
            <person name="Yuan Y."/>
            <person name="Fang M."/>
            <person name="Shi L."/>
            <person name="Lu R."/>
            <person name="Comes H.P."/>
            <person name="Ma Y."/>
            <person name="Chen Y."/>
            <person name="Huang G."/>
            <person name="Zhou Y."/>
            <person name="Zheng Z."/>
            <person name="Qiu Y."/>
        </authorList>
    </citation>
    <scope>NUCLEOTIDE SEQUENCE [LARGE SCALE GENOMIC DNA]</scope>
    <source>
        <strain evidence="11">F231</strain>
    </source>
</reference>
<organism evidence="11 12">
    <name type="scientific">Trapa natans</name>
    <name type="common">Water chestnut</name>
    <dbReference type="NCBI Taxonomy" id="22666"/>
    <lineage>
        <taxon>Eukaryota</taxon>
        <taxon>Viridiplantae</taxon>
        <taxon>Streptophyta</taxon>
        <taxon>Embryophyta</taxon>
        <taxon>Tracheophyta</taxon>
        <taxon>Spermatophyta</taxon>
        <taxon>Magnoliopsida</taxon>
        <taxon>eudicotyledons</taxon>
        <taxon>Gunneridae</taxon>
        <taxon>Pentapetalae</taxon>
        <taxon>rosids</taxon>
        <taxon>malvids</taxon>
        <taxon>Myrtales</taxon>
        <taxon>Lythraceae</taxon>
        <taxon>Trapa</taxon>
    </lineage>
</organism>
<evidence type="ECO:0000256" key="5">
    <source>
        <dbReference type="ARBA" id="ARBA00023015"/>
    </source>
</evidence>
<dbReference type="InterPro" id="IPR013087">
    <property type="entry name" value="Znf_C2H2_type"/>
</dbReference>
<evidence type="ECO:0000313" key="11">
    <source>
        <dbReference type="EMBL" id="KAK4798247.1"/>
    </source>
</evidence>
<evidence type="ECO:0000256" key="2">
    <source>
        <dbReference type="ARBA" id="ARBA00022723"/>
    </source>
</evidence>
<dbReference type="SUPFAM" id="SSF57667">
    <property type="entry name" value="beta-beta-alpha zinc fingers"/>
    <property type="match status" value="1"/>
</dbReference>
<keyword evidence="4" id="KW-0862">Zinc</keyword>
<dbReference type="GO" id="GO:0005634">
    <property type="term" value="C:nucleus"/>
    <property type="evidence" value="ECO:0007669"/>
    <property type="project" value="UniProtKB-SubCell"/>
</dbReference>
<dbReference type="Gene3D" id="3.30.160.60">
    <property type="entry name" value="Classic Zinc Finger"/>
    <property type="match status" value="1"/>
</dbReference>
<keyword evidence="12" id="KW-1185">Reference proteome</keyword>
<protein>
    <recommendedName>
        <fullName evidence="10">C2H2-type domain-containing protein</fullName>
    </recommendedName>
</protein>
<dbReference type="PROSITE" id="PS00028">
    <property type="entry name" value="ZINC_FINGER_C2H2_1"/>
    <property type="match status" value="1"/>
</dbReference>
<dbReference type="PANTHER" id="PTHR45801:SF107">
    <property type="entry name" value="TRANSCRIPTIONAL REGULATOR SUPERMAN-LIKE"/>
    <property type="match status" value="1"/>
</dbReference>
<keyword evidence="6" id="KW-0804">Transcription</keyword>
<dbReference type="Proteomes" id="UP001346149">
    <property type="component" value="Unassembled WGS sequence"/>
</dbReference>
<evidence type="ECO:0000256" key="1">
    <source>
        <dbReference type="ARBA" id="ARBA00004123"/>
    </source>
</evidence>
<evidence type="ECO:0000313" key="12">
    <source>
        <dbReference type="Proteomes" id="UP001346149"/>
    </source>
</evidence>
<dbReference type="Pfam" id="PF13912">
    <property type="entry name" value="zf-C2H2_6"/>
    <property type="match status" value="1"/>
</dbReference>
<evidence type="ECO:0000256" key="3">
    <source>
        <dbReference type="ARBA" id="ARBA00022771"/>
    </source>
</evidence>
<keyword evidence="3 8" id="KW-0863">Zinc-finger</keyword>
<keyword evidence="5" id="KW-0805">Transcription regulation</keyword>
<evidence type="ECO:0000256" key="6">
    <source>
        <dbReference type="ARBA" id="ARBA00023163"/>
    </source>
</evidence>